<gene>
    <name evidence="2" type="ORF">YBN1229_v1_0013</name>
</gene>
<feature type="region of interest" description="Disordered" evidence="1">
    <location>
        <begin position="51"/>
        <end position="85"/>
    </location>
</feature>
<name>A0A0D6J973_9HYPH</name>
<proteinExistence type="predicted"/>
<dbReference type="KEGG" id="fil:BN1229_v1_0013"/>
<evidence type="ECO:0000256" key="1">
    <source>
        <dbReference type="SAM" id="MobiDB-lite"/>
    </source>
</evidence>
<dbReference type="AlphaFoldDB" id="A0A0D6J973"/>
<dbReference type="KEGG" id="fiy:BN1229_v1_0013"/>
<evidence type="ECO:0000313" key="3">
    <source>
        <dbReference type="Proteomes" id="UP000033187"/>
    </source>
</evidence>
<evidence type="ECO:0000313" key="2">
    <source>
        <dbReference type="EMBL" id="CPR14656.1"/>
    </source>
</evidence>
<accession>A0A0D6J973</accession>
<sequence>MSQFLIPYIVTDFAINALLARLHQIHHVSDAAETLVPIHITRSFHIHFRPTPTTRPTFDTRPRIGDYQGHRGSQQPLRLTKGFDF</sequence>
<dbReference type="EMBL" id="LN829119">
    <property type="protein sequence ID" value="CPR14656.1"/>
    <property type="molecule type" value="Genomic_DNA"/>
</dbReference>
<dbReference type="Proteomes" id="UP000033187">
    <property type="component" value="Chromosome 1"/>
</dbReference>
<protein>
    <submittedName>
        <fullName evidence="2">Uncharacterized protein</fullName>
    </submittedName>
</protein>
<keyword evidence="3" id="KW-1185">Reference proteome</keyword>
<reference evidence="3" key="1">
    <citation type="submission" date="2015-02" db="EMBL/GenBank/DDBJ databases">
        <authorList>
            <person name="Chooi Y.-H."/>
        </authorList>
    </citation>
    <scope>NUCLEOTIDE SEQUENCE [LARGE SCALE GENOMIC DNA]</scope>
    <source>
        <strain evidence="3">strain Y</strain>
    </source>
</reference>
<organism evidence="2 3">
    <name type="scientific">Candidatus Filomicrobium marinum</name>
    <dbReference type="NCBI Taxonomy" id="1608628"/>
    <lineage>
        <taxon>Bacteria</taxon>
        <taxon>Pseudomonadati</taxon>
        <taxon>Pseudomonadota</taxon>
        <taxon>Alphaproteobacteria</taxon>
        <taxon>Hyphomicrobiales</taxon>
        <taxon>Hyphomicrobiaceae</taxon>
        <taxon>Filomicrobium</taxon>
    </lineage>
</organism>